<dbReference type="Proteomes" id="UP000298030">
    <property type="component" value="Unassembled WGS sequence"/>
</dbReference>
<accession>A0A4Y7S430</accession>
<comment type="caution">
    <text evidence="2">The sequence shown here is derived from an EMBL/GenBank/DDBJ whole genome shotgun (WGS) entry which is preliminary data.</text>
</comment>
<dbReference type="AlphaFoldDB" id="A0A4Y7S430"/>
<evidence type="ECO:0000313" key="2">
    <source>
        <dbReference type="EMBL" id="TEB15910.1"/>
    </source>
</evidence>
<reference evidence="2 3" key="1">
    <citation type="journal article" date="2019" name="Nat. Ecol. Evol.">
        <title>Megaphylogeny resolves global patterns of mushroom evolution.</title>
        <authorList>
            <person name="Varga T."/>
            <person name="Krizsan K."/>
            <person name="Foldi C."/>
            <person name="Dima B."/>
            <person name="Sanchez-Garcia M."/>
            <person name="Sanchez-Ramirez S."/>
            <person name="Szollosi G.J."/>
            <person name="Szarkandi J.G."/>
            <person name="Papp V."/>
            <person name="Albert L."/>
            <person name="Andreopoulos W."/>
            <person name="Angelini C."/>
            <person name="Antonin V."/>
            <person name="Barry K.W."/>
            <person name="Bougher N.L."/>
            <person name="Buchanan P."/>
            <person name="Buyck B."/>
            <person name="Bense V."/>
            <person name="Catcheside P."/>
            <person name="Chovatia M."/>
            <person name="Cooper J."/>
            <person name="Damon W."/>
            <person name="Desjardin D."/>
            <person name="Finy P."/>
            <person name="Geml J."/>
            <person name="Haridas S."/>
            <person name="Hughes K."/>
            <person name="Justo A."/>
            <person name="Karasinski D."/>
            <person name="Kautmanova I."/>
            <person name="Kiss B."/>
            <person name="Kocsube S."/>
            <person name="Kotiranta H."/>
            <person name="LaButti K.M."/>
            <person name="Lechner B.E."/>
            <person name="Liimatainen K."/>
            <person name="Lipzen A."/>
            <person name="Lukacs Z."/>
            <person name="Mihaltcheva S."/>
            <person name="Morgado L.N."/>
            <person name="Niskanen T."/>
            <person name="Noordeloos M.E."/>
            <person name="Ohm R.A."/>
            <person name="Ortiz-Santana B."/>
            <person name="Ovrebo C."/>
            <person name="Racz N."/>
            <person name="Riley R."/>
            <person name="Savchenko A."/>
            <person name="Shiryaev A."/>
            <person name="Soop K."/>
            <person name="Spirin V."/>
            <person name="Szebenyi C."/>
            <person name="Tomsovsky M."/>
            <person name="Tulloss R.E."/>
            <person name="Uehling J."/>
            <person name="Grigoriev I.V."/>
            <person name="Vagvolgyi C."/>
            <person name="Papp T."/>
            <person name="Martin F.M."/>
            <person name="Miettinen O."/>
            <person name="Hibbett D.S."/>
            <person name="Nagy L.G."/>
        </authorList>
    </citation>
    <scope>NUCLEOTIDE SEQUENCE [LARGE SCALE GENOMIC DNA]</scope>
    <source>
        <strain evidence="2 3">FP101781</strain>
    </source>
</reference>
<name>A0A4Y7S430_COPMI</name>
<gene>
    <name evidence="2" type="ORF">FA13DRAFT_819780</name>
</gene>
<keyword evidence="1" id="KW-1133">Transmembrane helix</keyword>
<feature type="transmembrane region" description="Helical" evidence="1">
    <location>
        <begin position="53"/>
        <end position="73"/>
    </location>
</feature>
<organism evidence="2 3">
    <name type="scientific">Coprinellus micaceus</name>
    <name type="common">Glistening ink-cap mushroom</name>
    <name type="synonym">Coprinus micaceus</name>
    <dbReference type="NCBI Taxonomy" id="71717"/>
    <lineage>
        <taxon>Eukaryota</taxon>
        <taxon>Fungi</taxon>
        <taxon>Dikarya</taxon>
        <taxon>Basidiomycota</taxon>
        <taxon>Agaricomycotina</taxon>
        <taxon>Agaricomycetes</taxon>
        <taxon>Agaricomycetidae</taxon>
        <taxon>Agaricales</taxon>
        <taxon>Agaricineae</taxon>
        <taxon>Psathyrellaceae</taxon>
        <taxon>Coprinellus</taxon>
    </lineage>
</organism>
<protein>
    <submittedName>
        <fullName evidence="2">Uncharacterized protein</fullName>
    </submittedName>
</protein>
<keyword evidence="3" id="KW-1185">Reference proteome</keyword>
<keyword evidence="1" id="KW-0472">Membrane</keyword>
<sequence length="106" mass="12050">MPMTVSPCPSYEEFFLLTRKNLLDVHGDDTRLFDDNRFRAIVRMGENNTDVQLVSYLTMIGLHWILAVAAFDLRVRDKTTDGQDLRLMLAGHVKILPSLVGLIEGM</sequence>
<evidence type="ECO:0000313" key="3">
    <source>
        <dbReference type="Proteomes" id="UP000298030"/>
    </source>
</evidence>
<evidence type="ECO:0000256" key="1">
    <source>
        <dbReference type="SAM" id="Phobius"/>
    </source>
</evidence>
<proteinExistence type="predicted"/>
<dbReference type="EMBL" id="QPFP01000341">
    <property type="protein sequence ID" value="TEB15910.1"/>
    <property type="molecule type" value="Genomic_DNA"/>
</dbReference>
<dbReference type="OrthoDB" id="432970at2759"/>
<keyword evidence="1" id="KW-0812">Transmembrane</keyword>